<reference evidence="1" key="2">
    <citation type="submission" date="2023-10" db="EMBL/GenBank/DDBJ databases">
        <authorList>
            <person name="Khurajog B."/>
        </authorList>
    </citation>
    <scope>NUCLEOTIDE SEQUENCE</scope>
    <source>
        <strain evidence="1">BF9</strain>
    </source>
</reference>
<sequence length="243" mass="27989">MKVEPNVVITEFIVNMDNIFHLYENQNVNIAEEVQEQTASLARYGVPFYVLTNSSEGGDEDNLHIVNMKLFEHYPNLTLYFYRFLMAYDFLQAHPEIEKAVLTDAKDVVMLNYPFDEIEDGILYIGDEWKRLGDVDIVANNASPQYMKEFSAKNALRTLLNIGVIGGTREVLIEYLGIMVKLITDEQLKVHQGDEHAGLGPFEMEIGNYVAYRYFADRLVHGRKVTTVFKGFQEQSSAWFKHK</sequence>
<protein>
    <submittedName>
        <fullName evidence="1">Uncharacterized protein</fullName>
    </submittedName>
</protein>
<accession>A0AAP3U0N7</accession>
<dbReference type="EMBL" id="JAWJAV010000002">
    <property type="protein sequence ID" value="MDV2620699.1"/>
    <property type="molecule type" value="Genomic_DNA"/>
</dbReference>
<name>A0AAP3U0N7_PEDAC</name>
<gene>
    <name evidence="1" type="ORF">R0G89_03005</name>
</gene>
<organism evidence="1 2">
    <name type="scientific">Pediococcus acidilactici</name>
    <dbReference type="NCBI Taxonomy" id="1254"/>
    <lineage>
        <taxon>Bacteria</taxon>
        <taxon>Bacillati</taxon>
        <taxon>Bacillota</taxon>
        <taxon>Bacilli</taxon>
        <taxon>Lactobacillales</taxon>
        <taxon>Lactobacillaceae</taxon>
        <taxon>Pediococcus</taxon>
        <taxon>Pediococcus acidilactici group</taxon>
    </lineage>
</organism>
<dbReference type="Proteomes" id="UP001280897">
    <property type="component" value="Unassembled WGS sequence"/>
</dbReference>
<dbReference type="KEGG" id="paci:A4V11_05320"/>
<dbReference type="AlphaFoldDB" id="A0AAP3U0N7"/>
<comment type="caution">
    <text evidence="1">The sequence shown here is derived from an EMBL/GenBank/DDBJ whole genome shotgun (WGS) entry which is preliminary data.</text>
</comment>
<dbReference type="RefSeq" id="WP_036685491.1">
    <property type="nucleotide sequence ID" value="NZ_CP015206.1"/>
</dbReference>
<evidence type="ECO:0000313" key="2">
    <source>
        <dbReference type="Proteomes" id="UP001280897"/>
    </source>
</evidence>
<proteinExistence type="predicted"/>
<dbReference type="GeneID" id="57366584"/>
<reference evidence="1" key="1">
    <citation type="journal article" date="2023" name="PeerJ">
        <title>Selection and evaluation of lactic acid bacteria from chicken feces in Thailand as potential probiotics.</title>
        <authorList>
            <person name="Khurajog B."/>
            <person name="Disastra Y."/>
            <person name="Lawwyne L.D."/>
            <person name="Sirichokchatchawan W."/>
            <person name="Niyomtham W."/>
            <person name="Yindee J."/>
            <person name="Hampson D.J."/>
            <person name="Prapasarakul N."/>
        </authorList>
    </citation>
    <scope>NUCLEOTIDE SEQUENCE</scope>
    <source>
        <strain evidence="1">BF9</strain>
    </source>
</reference>
<evidence type="ECO:0000313" key="1">
    <source>
        <dbReference type="EMBL" id="MDV2620699.1"/>
    </source>
</evidence>